<evidence type="ECO:0000256" key="8">
    <source>
        <dbReference type="ARBA" id="ARBA00022801"/>
    </source>
</evidence>
<feature type="transmembrane region" description="Helical" evidence="14">
    <location>
        <begin position="61"/>
        <end position="85"/>
    </location>
</feature>
<feature type="domain" description="Peptidase M50" evidence="17">
    <location>
        <begin position="153"/>
        <end position="191"/>
    </location>
</feature>
<evidence type="ECO:0000256" key="10">
    <source>
        <dbReference type="ARBA" id="ARBA00022989"/>
    </source>
</evidence>
<comment type="similarity">
    <text evidence="2 14">Belongs to the peptidase M50B family.</text>
</comment>
<keyword evidence="5 14" id="KW-0812">Transmembrane</keyword>
<proteinExistence type="inferred from homology"/>
<evidence type="ECO:0000256" key="4">
    <source>
        <dbReference type="ARBA" id="ARBA00022670"/>
    </source>
</evidence>
<evidence type="ECO:0000256" key="15">
    <source>
        <dbReference type="PIRSR" id="PIRSR006404-1"/>
    </source>
</evidence>
<name>A0LU43_ACIC1</name>
<dbReference type="InterPro" id="IPR046342">
    <property type="entry name" value="CBS_dom_sf"/>
</dbReference>
<dbReference type="STRING" id="351607.Acel_1181"/>
<dbReference type="Gene3D" id="3.10.580.10">
    <property type="entry name" value="CBS-domain"/>
    <property type="match status" value="1"/>
</dbReference>
<dbReference type="Proteomes" id="UP000008221">
    <property type="component" value="Chromosome"/>
</dbReference>
<dbReference type="RefSeq" id="WP_011720016.1">
    <property type="nucleotide sequence ID" value="NC_008578.1"/>
</dbReference>
<dbReference type="PANTHER" id="PTHR39188:SF3">
    <property type="entry name" value="STAGE IV SPORULATION PROTEIN FB"/>
    <property type="match status" value="1"/>
</dbReference>
<protein>
    <recommendedName>
        <fullName evidence="14">Zinc metalloprotease</fullName>
    </recommendedName>
</protein>
<evidence type="ECO:0000256" key="9">
    <source>
        <dbReference type="ARBA" id="ARBA00022833"/>
    </source>
</evidence>
<evidence type="ECO:0000256" key="13">
    <source>
        <dbReference type="ARBA" id="ARBA00023136"/>
    </source>
</evidence>
<evidence type="ECO:0000256" key="16">
    <source>
        <dbReference type="PIRSR" id="PIRSR006404-2"/>
    </source>
</evidence>
<dbReference type="InParanoid" id="A0LU43"/>
<evidence type="ECO:0000256" key="7">
    <source>
        <dbReference type="ARBA" id="ARBA00022737"/>
    </source>
</evidence>
<keyword evidence="8 14" id="KW-0378">Hydrolase</keyword>
<dbReference type="CDD" id="cd06164">
    <property type="entry name" value="S2P-M50_SpoIVFB_CBS"/>
    <property type="match status" value="1"/>
</dbReference>
<evidence type="ECO:0000256" key="3">
    <source>
        <dbReference type="ARBA" id="ARBA00022475"/>
    </source>
</evidence>
<dbReference type="HOGENOM" id="CLU_037123_1_0_11"/>
<reference evidence="18 19" key="1">
    <citation type="journal article" date="2009" name="Genome Res.">
        <title>Complete genome of the cellulolytic thermophile Acidothermus cellulolyticus 11B provides insights into its ecophysiological and evolutionary adaptations.</title>
        <authorList>
            <person name="Barabote R.D."/>
            <person name="Xie G."/>
            <person name="Leu D.H."/>
            <person name="Normand P."/>
            <person name="Necsulea A."/>
            <person name="Daubin V."/>
            <person name="Medigue C."/>
            <person name="Adney W.S."/>
            <person name="Xu X.C."/>
            <person name="Lapidus A."/>
            <person name="Parales R.E."/>
            <person name="Detter C."/>
            <person name="Pujic P."/>
            <person name="Bruce D."/>
            <person name="Lavire C."/>
            <person name="Challacombe J.F."/>
            <person name="Brettin T.S."/>
            <person name="Berry A.M."/>
        </authorList>
    </citation>
    <scope>NUCLEOTIDE SEQUENCE [LARGE SCALE GENOMIC DNA]</scope>
    <source>
        <strain evidence="19">ATCC 43068 / DSM 8971 / 11B</strain>
    </source>
</reference>
<feature type="active site" evidence="15">
    <location>
        <position position="79"/>
    </location>
</feature>
<keyword evidence="12" id="KW-0129">CBS domain</keyword>
<keyword evidence="11 14" id="KW-0482">Metalloprotease</keyword>
<feature type="transmembrane region" description="Helical" evidence="14">
    <location>
        <begin position="117"/>
        <end position="138"/>
    </location>
</feature>
<feature type="binding site" evidence="16">
    <location>
        <position position="78"/>
    </location>
    <ligand>
        <name>Zn(2+)</name>
        <dbReference type="ChEBI" id="CHEBI:29105"/>
        <note>catalytic</note>
    </ligand>
</feature>
<dbReference type="PANTHER" id="PTHR39188">
    <property type="entry name" value="MEMBRANE-ASSOCIATED ZINC METALLOPROTEASE M50B"/>
    <property type="match status" value="1"/>
</dbReference>
<dbReference type="KEGG" id="ace:Acel_1181"/>
<evidence type="ECO:0000259" key="17">
    <source>
        <dbReference type="Pfam" id="PF02163"/>
    </source>
</evidence>
<organism evidence="18 19">
    <name type="scientific">Acidothermus cellulolyticus (strain ATCC 43068 / DSM 8971 / 11B)</name>
    <dbReference type="NCBI Taxonomy" id="351607"/>
    <lineage>
        <taxon>Bacteria</taxon>
        <taxon>Bacillati</taxon>
        <taxon>Actinomycetota</taxon>
        <taxon>Actinomycetes</taxon>
        <taxon>Acidothermales</taxon>
        <taxon>Acidothermaceae</taxon>
        <taxon>Acidothermus</taxon>
    </lineage>
</organism>
<dbReference type="EMBL" id="CP000481">
    <property type="protein sequence ID" value="ABK52953.1"/>
    <property type="molecule type" value="Genomic_DNA"/>
</dbReference>
<keyword evidence="6 14" id="KW-0479">Metal-binding</keyword>
<keyword evidence="19" id="KW-1185">Reference proteome</keyword>
<keyword evidence="10 14" id="KW-1133">Transmembrane helix</keyword>
<dbReference type="PIRSF" id="PIRSF006404">
    <property type="entry name" value="UCP006404_Pept_M50_CBS"/>
    <property type="match status" value="1"/>
</dbReference>
<dbReference type="GO" id="GO:0005886">
    <property type="term" value="C:plasma membrane"/>
    <property type="evidence" value="ECO:0007669"/>
    <property type="project" value="UniProtKB-SubCell"/>
</dbReference>
<dbReference type="AlphaFoldDB" id="A0LU43"/>
<evidence type="ECO:0000256" key="6">
    <source>
        <dbReference type="ARBA" id="ARBA00022723"/>
    </source>
</evidence>
<keyword evidence="9 14" id="KW-0862">Zinc</keyword>
<dbReference type="InterPro" id="IPR016483">
    <property type="entry name" value="UCP006404_Pept_M50_CBS"/>
</dbReference>
<feature type="domain" description="Peptidase M50" evidence="17">
    <location>
        <begin position="69"/>
        <end position="139"/>
    </location>
</feature>
<evidence type="ECO:0000256" key="5">
    <source>
        <dbReference type="ARBA" id="ARBA00022692"/>
    </source>
</evidence>
<feature type="binding site" evidence="16">
    <location>
        <position position="82"/>
    </location>
    <ligand>
        <name>Zn(2+)</name>
        <dbReference type="ChEBI" id="CHEBI:29105"/>
        <note>catalytic</note>
    </ligand>
</feature>
<sequence length="379" mass="39826">MNPASPPEASRPSSGSGLRLGYVFGAPVIVGPSWLLFLAWITWQFAPVVADAVPGIREGRYLVSACFGVFLGLSVLAHELAHLVAARWFGIPSDRIVLTALAGHTALSREPDRPRRMFVVALSGPLANLLIAAAAAAAHRVLPAHTVSAVLTAGLAWTNGIVGVYNLLPGLPLDGGQMLRALVWAITRRPRLGVLVGAWSGRLVGLATVLFGAYLFTRREPNAQLDGLWALLIGGMLLMSSGAVLRQQALRDKLPQLSARALTRRALPVTADVPLAEAVRRAQESKAGGLVIVDGYGRPTAVVSEAAVVATPESRRPWVSVATVSRTISHSELLPADLAGEALLERLRSTPASEYVVVDTDGAIYGVLAAADVAAALRG</sequence>
<dbReference type="OrthoDB" id="9781963at2"/>
<dbReference type="GO" id="GO:0046872">
    <property type="term" value="F:metal ion binding"/>
    <property type="evidence" value="ECO:0007669"/>
    <property type="project" value="UniProtKB-UniRule"/>
</dbReference>
<feature type="transmembrane region" description="Helical" evidence="14">
    <location>
        <begin position="228"/>
        <end position="245"/>
    </location>
</feature>
<feature type="transmembrane region" description="Helical" evidence="14">
    <location>
        <begin position="192"/>
        <end position="216"/>
    </location>
</feature>
<keyword evidence="4 14" id="KW-0645">Protease</keyword>
<dbReference type="GO" id="GO:0008237">
    <property type="term" value="F:metallopeptidase activity"/>
    <property type="evidence" value="ECO:0007669"/>
    <property type="project" value="UniProtKB-UniRule"/>
</dbReference>
<comment type="cofactor">
    <cofactor evidence="14 16">
        <name>Zn(2+)</name>
        <dbReference type="ChEBI" id="CHEBI:29105"/>
    </cofactor>
    <text evidence="14 16">Binds 1 zinc ion per subunit.</text>
</comment>
<evidence type="ECO:0000256" key="1">
    <source>
        <dbReference type="ARBA" id="ARBA00004651"/>
    </source>
</evidence>
<dbReference type="InterPro" id="IPR008915">
    <property type="entry name" value="Peptidase_M50"/>
</dbReference>
<keyword evidence="7" id="KW-0677">Repeat</keyword>
<evidence type="ECO:0000256" key="12">
    <source>
        <dbReference type="ARBA" id="ARBA00023122"/>
    </source>
</evidence>
<feature type="transmembrane region" description="Helical" evidence="14">
    <location>
        <begin position="20"/>
        <end position="41"/>
    </location>
</feature>
<dbReference type="Pfam" id="PF02163">
    <property type="entry name" value="Peptidase_M50"/>
    <property type="match status" value="2"/>
</dbReference>
<keyword evidence="3 14" id="KW-1003">Cell membrane</keyword>
<keyword evidence="13 14" id="KW-0472">Membrane</keyword>
<feature type="transmembrane region" description="Helical" evidence="14">
    <location>
        <begin position="150"/>
        <end position="171"/>
    </location>
</feature>
<feature type="binding site" evidence="16">
    <location>
        <position position="174"/>
    </location>
    <ligand>
        <name>Zn(2+)</name>
        <dbReference type="ChEBI" id="CHEBI:29105"/>
        <note>catalytic</note>
    </ligand>
</feature>
<accession>A0LU43</accession>
<dbReference type="eggNOG" id="COG1994">
    <property type="taxonomic scope" value="Bacteria"/>
</dbReference>
<evidence type="ECO:0000313" key="18">
    <source>
        <dbReference type="EMBL" id="ABK52953.1"/>
    </source>
</evidence>
<evidence type="ECO:0000256" key="2">
    <source>
        <dbReference type="ARBA" id="ARBA00007931"/>
    </source>
</evidence>
<evidence type="ECO:0000256" key="14">
    <source>
        <dbReference type="PIRNR" id="PIRNR006404"/>
    </source>
</evidence>
<evidence type="ECO:0000313" key="19">
    <source>
        <dbReference type="Proteomes" id="UP000008221"/>
    </source>
</evidence>
<dbReference type="SUPFAM" id="SSF54631">
    <property type="entry name" value="CBS-domain pair"/>
    <property type="match status" value="1"/>
</dbReference>
<gene>
    <name evidence="18" type="ordered locus">Acel_1181</name>
</gene>
<evidence type="ECO:0000256" key="11">
    <source>
        <dbReference type="ARBA" id="ARBA00023049"/>
    </source>
</evidence>
<comment type="subcellular location">
    <subcellularLocation>
        <location evidence="1 14">Cell membrane</location>
        <topology evidence="1 14">Multi-pass membrane protein</topology>
    </subcellularLocation>
</comment>
<dbReference type="GO" id="GO:0006508">
    <property type="term" value="P:proteolysis"/>
    <property type="evidence" value="ECO:0007669"/>
    <property type="project" value="UniProtKB-KW"/>
</dbReference>